<accession>A0ABQ5FF49</accession>
<evidence type="ECO:0000313" key="2">
    <source>
        <dbReference type="EMBL" id="GJT61955.1"/>
    </source>
</evidence>
<evidence type="ECO:0000313" key="3">
    <source>
        <dbReference type="Proteomes" id="UP001151760"/>
    </source>
</evidence>
<comment type="caution">
    <text evidence="2">The sequence shown here is derived from an EMBL/GenBank/DDBJ whole genome shotgun (WGS) entry which is preliminary data.</text>
</comment>
<name>A0ABQ5FF49_9ASTR</name>
<dbReference type="EMBL" id="BQNB010017332">
    <property type="protein sequence ID" value="GJT61955.1"/>
    <property type="molecule type" value="Genomic_DNA"/>
</dbReference>
<reference evidence="2" key="2">
    <citation type="submission" date="2022-01" db="EMBL/GenBank/DDBJ databases">
        <authorList>
            <person name="Yamashiro T."/>
            <person name="Shiraishi A."/>
            <person name="Satake H."/>
            <person name="Nakayama K."/>
        </authorList>
    </citation>
    <scope>NUCLEOTIDE SEQUENCE</scope>
</reference>
<keyword evidence="3" id="KW-1185">Reference proteome</keyword>
<protein>
    <submittedName>
        <fullName evidence="2">Uncharacterized protein</fullName>
    </submittedName>
</protein>
<feature type="region of interest" description="Disordered" evidence="1">
    <location>
        <begin position="227"/>
        <end position="319"/>
    </location>
</feature>
<feature type="region of interest" description="Disordered" evidence="1">
    <location>
        <begin position="145"/>
        <end position="191"/>
    </location>
</feature>
<gene>
    <name evidence="2" type="ORF">Tco_1005488</name>
</gene>
<dbReference type="Proteomes" id="UP001151760">
    <property type="component" value="Unassembled WGS sequence"/>
</dbReference>
<feature type="compositionally biased region" description="Acidic residues" evidence="1">
    <location>
        <begin position="258"/>
        <end position="319"/>
    </location>
</feature>
<reference evidence="2" key="1">
    <citation type="journal article" date="2022" name="Int. J. Mol. Sci.">
        <title>Draft Genome of Tanacetum Coccineum: Genomic Comparison of Closely Related Tanacetum-Family Plants.</title>
        <authorList>
            <person name="Yamashiro T."/>
            <person name="Shiraishi A."/>
            <person name="Nakayama K."/>
            <person name="Satake H."/>
        </authorList>
    </citation>
    <scope>NUCLEOTIDE SEQUENCE</scope>
</reference>
<sequence>MLQICPKLLGQKFKDPPFEEEIISFIRDLRHTGEIKVLSDVNVNHMHQPWRSFPVIINKCLSGKTTALENLVYQVENKNSKKNNDIYYPRFTKVIVDYFMAKDQTLQIYGVFLPQQLDQPIHAWSTKAYMTYHAYATGEKIPKPKYVKNKADPESSLKKKSVQASEGKRLKTSAKVTKPAKKKQPATTSKAKGLNVLSEVALSEAEQMKLATKRSKTQFQSSYASCLGADKGTGVKLGVPDVPTYDSKDEQISWKSSDEDDDDEVNESEDDDQNDDNADNEDDDDQNDDNADNEDDDDQNDDNADNEDDDDQNDDNADN</sequence>
<proteinExistence type="predicted"/>
<evidence type="ECO:0000256" key="1">
    <source>
        <dbReference type="SAM" id="MobiDB-lite"/>
    </source>
</evidence>
<organism evidence="2 3">
    <name type="scientific">Tanacetum coccineum</name>
    <dbReference type="NCBI Taxonomy" id="301880"/>
    <lineage>
        <taxon>Eukaryota</taxon>
        <taxon>Viridiplantae</taxon>
        <taxon>Streptophyta</taxon>
        <taxon>Embryophyta</taxon>
        <taxon>Tracheophyta</taxon>
        <taxon>Spermatophyta</taxon>
        <taxon>Magnoliopsida</taxon>
        <taxon>eudicotyledons</taxon>
        <taxon>Gunneridae</taxon>
        <taxon>Pentapetalae</taxon>
        <taxon>asterids</taxon>
        <taxon>campanulids</taxon>
        <taxon>Asterales</taxon>
        <taxon>Asteraceae</taxon>
        <taxon>Asteroideae</taxon>
        <taxon>Anthemideae</taxon>
        <taxon>Anthemidinae</taxon>
        <taxon>Tanacetum</taxon>
    </lineage>
</organism>